<keyword evidence="7" id="KW-1185">Reference proteome</keyword>
<dbReference type="GO" id="GO:0008934">
    <property type="term" value="F:inositol monophosphate 1-phosphatase activity"/>
    <property type="evidence" value="ECO:0007669"/>
    <property type="project" value="TreeGrafter"/>
</dbReference>
<dbReference type="FunFam" id="3.30.540.10:FF:000003">
    <property type="entry name" value="Inositol-1-monophosphatase"/>
    <property type="match status" value="1"/>
</dbReference>
<evidence type="ECO:0000256" key="3">
    <source>
        <dbReference type="ARBA" id="ARBA00022801"/>
    </source>
</evidence>
<dbReference type="GO" id="GO:0007165">
    <property type="term" value="P:signal transduction"/>
    <property type="evidence" value="ECO:0007669"/>
    <property type="project" value="TreeGrafter"/>
</dbReference>
<dbReference type="Pfam" id="PF00459">
    <property type="entry name" value="Inositol_P"/>
    <property type="match status" value="1"/>
</dbReference>
<feature type="binding site" evidence="5">
    <location>
        <position position="94"/>
    </location>
    <ligand>
        <name>Mg(2+)</name>
        <dbReference type="ChEBI" id="CHEBI:18420"/>
        <label>1</label>
        <note>catalytic</note>
    </ligand>
</feature>
<evidence type="ECO:0000313" key="6">
    <source>
        <dbReference type="EMBL" id="MQW39292.1"/>
    </source>
</evidence>
<dbReference type="GO" id="GO:0046872">
    <property type="term" value="F:metal ion binding"/>
    <property type="evidence" value="ECO:0007669"/>
    <property type="project" value="UniProtKB-KW"/>
</dbReference>
<dbReference type="PANTHER" id="PTHR20854">
    <property type="entry name" value="INOSITOL MONOPHOSPHATASE"/>
    <property type="match status" value="1"/>
</dbReference>
<dbReference type="AlphaFoldDB" id="A0A7X2D1A5"/>
<proteinExistence type="predicted"/>
<feature type="binding site" evidence="5">
    <location>
        <position position="93"/>
    </location>
    <ligand>
        <name>Mg(2+)</name>
        <dbReference type="ChEBI" id="CHEBI:18420"/>
        <label>2</label>
    </ligand>
</feature>
<evidence type="ECO:0000256" key="2">
    <source>
        <dbReference type="ARBA" id="ARBA00022723"/>
    </source>
</evidence>
<name>A0A7X2D1A5_9LACT</name>
<dbReference type="PRINTS" id="PR00377">
    <property type="entry name" value="IMPHPHTASES"/>
</dbReference>
<feature type="binding site" evidence="5">
    <location>
        <position position="91"/>
    </location>
    <ligand>
        <name>Mg(2+)</name>
        <dbReference type="ChEBI" id="CHEBI:18420"/>
        <label>1</label>
        <note>catalytic</note>
    </ligand>
</feature>
<gene>
    <name evidence="6" type="ORF">GHI93_04980</name>
</gene>
<dbReference type="Gene3D" id="3.30.540.10">
    <property type="entry name" value="Fructose-1,6-Bisphosphatase, subunit A, domain 1"/>
    <property type="match status" value="1"/>
</dbReference>
<dbReference type="Proteomes" id="UP000439550">
    <property type="component" value="Unassembled WGS sequence"/>
</dbReference>
<dbReference type="SUPFAM" id="SSF56655">
    <property type="entry name" value="Carbohydrate phosphatase"/>
    <property type="match status" value="1"/>
</dbReference>
<sequence>MKESTSVIKKLEQAKQWVQEAGQFLRENLAEPLEITEKTRYDDLVTNYDKAVQKRIISKILQAYPKDFILAEEDEKKVEFSEQISQLWVLDPIDGTTNFIVQKDDFAIMLAYFENGVGKFGIILDVMNEKLYWSNDHAAFCNEKQLHENVAPLHQSLLAVNAYMYRTNTGGLLDLSHHTLGVRSCGSAGISYTKLLDGKIIGYFSHLQVWDYAAGMIISEKLGFVTKALDGENPHFNGREMVYTVPKRLLGLIQEKMQGSEN</sequence>
<dbReference type="EMBL" id="WITJ01000006">
    <property type="protein sequence ID" value="MQW39292.1"/>
    <property type="molecule type" value="Genomic_DNA"/>
</dbReference>
<feature type="binding site" evidence="5">
    <location>
        <position position="72"/>
    </location>
    <ligand>
        <name>Mg(2+)</name>
        <dbReference type="ChEBI" id="CHEBI:18420"/>
        <label>1</label>
        <note>catalytic</note>
    </ligand>
</feature>
<dbReference type="PANTHER" id="PTHR20854:SF4">
    <property type="entry name" value="INOSITOL-1-MONOPHOSPHATASE-RELATED"/>
    <property type="match status" value="1"/>
</dbReference>
<keyword evidence="2 5" id="KW-0479">Metal-binding</keyword>
<dbReference type="InterPro" id="IPR000760">
    <property type="entry name" value="Inositol_monophosphatase-like"/>
</dbReference>
<organism evidence="6 7">
    <name type="scientific">Lactococcus hircilactis</name>
    <dbReference type="NCBI Taxonomy" id="1494462"/>
    <lineage>
        <taxon>Bacteria</taxon>
        <taxon>Bacillati</taxon>
        <taxon>Bacillota</taxon>
        <taxon>Bacilli</taxon>
        <taxon>Lactobacillales</taxon>
        <taxon>Streptococcaceae</taxon>
        <taxon>Lactococcus</taxon>
    </lineage>
</organism>
<comment type="cofactor">
    <cofactor evidence="1 5">
        <name>Mg(2+)</name>
        <dbReference type="ChEBI" id="CHEBI:18420"/>
    </cofactor>
</comment>
<dbReference type="CDD" id="cd01637">
    <property type="entry name" value="IMPase_like"/>
    <property type="match status" value="1"/>
</dbReference>
<dbReference type="RefSeq" id="WP_343030316.1">
    <property type="nucleotide sequence ID" value="NZ_CAXYUY010000043.1"/>
</dbReference>
<feature type="binding site" evidence="5">
    <location>
        <position position="211"/>
    </location>
    <ligand>
        <name>Mg(2+)</name>
        <dbReference type="ChEBI" id="CHEBI:18420"/>
        <label>1</label>
        <note>catalytic</note>
    </ligand>
</feature>
<comment type="caution">
    <text evidence="6">The sequence shown here is derived from an EMBL/GenBank/DDBJ whole genome shotgun (WGS) entry which is preliminary data.</text>
</comment>
<dbReference type="Gene3D" id="3.40.190.80">
    <property type="match status" value="1"/>
</dbReference>
<protein>
    <submittedName>
        <fullName evidence="6">Inositol monophosphatase family protein</fullName>
    </submittedName>
</protein>
<evidence type="ECO:0000256" key="1">
    <source>
        <dbReference type="ARBA" id="ARBA00001946"/>
    </source>
</evidence>
<reference evidence="6 7" key="1">
    <citation type="submission" date="2019-10" db="EMBL/GenBank/DDBJ databases">
        <authorList>
            <person name="Dong K."/>
        </authorList>
    </citation>
    <scope>NUCLEOTIDE SEQUENCE [LARGE SCALE GENOMIC DNA]</scope>
    <source>
        <strain evidence="6 7">DSM 28960</strain>
    </source>
</reference>
<keyword evidence="4 5" id="KW-0460">Magnesium</keyword>
<evidence type="ECO:0000313" key="7">
    <source>
        <dbReference type="Proteomes" id="UP000439550"/>
    </source>
</evidence>
<evidence type="ECO:0000256" key="4">
    <source>
        <dbReference type="ARBA" id="ARBA00022842"/>
    </source>
</evidence>
<accession>A0A7X2D1A5</accession>
<keyword evidence="3" id="KW-0378">Hydrolase</keyword>
<dbReference type="GO" id="GO:0006020">
    <property type="term" value="P:inositol metabolic process"/>
    <property type="evidence" value="ECO:0007669"/>
    <property type="project" value="TreeGrafter"/>
</dbReference>
<evidence type="ECO:0000256" key="5">
    <source>
        <dbReference type="PIRSR" id="PIRSR600760-2"/>
    </source>
</evidence>